<keyword evidence="1" id="KW-0808">Transferase</keyword>
<evidence type="ECO:0000313" key="2">
    <source>
        <dbReference type="Proteomes" id="UP000325315"/>
    </source>
</evidence>
<reference evidence="1" key="1">
    <citation type="submission" date="2019-08" db="EMBL/GenBank/DDBJ databases">
        <authorList>
            <person name="Liu F."/>
        </authorList>
    </citation>
    <scope>NUCLEOTIDE SEQUENCE [LARGE SCALE GENOMIC DNA]</scope>
    <source>
        <strain evidence="1">PA1801</strain>
        <tissue evidence="1">Leaf</tissue>
    </source>
</reference>
<dbReference type="AlphaFoldDB" id="A0A5B6V8T0"/>
<comment type="caution">
    <text evidence="1">The sequence shown here is derived from an EMBL/GenBank/DDBJ whole genome shotgun (WGS) entry which is preliminary data.</text>
</comment>
<proteinExistence type="predicted"/>
<keyword evidence="2" id="KW-1185">Reference proteome</keyword>
<dbReference type="GO" id="GO:0003964">
    <property type="term" value="F:RNA-directed DNA polymerase activity"/>
    <property type="evidence" value="ECO:0007669"/>
    <property type="project" value="UniProtKB-KW"/>
</dbReference>
<accession>A0A5B6V8T0</accession>
<dbReference type="Gene3D" id="3.30.420.10">
    <property type="entry name" value="Ribonuclease H-like superfamily/Ribonuclease H"/>
    <property type="match status" value="1"/>
</dbReference>
<keyword evidence="1" id="KW-0548">Nucleotidyltransferase</keyword>
<keyword evidence="1" id="KW-0695">RNA-directed DNA polymerase</keyword>
<organism evidence="1 2">
    <name type="scientific">Gossypium australe</name>
    <dbReference type="NCBI Taxonomy" id="47621"/>
    <lineage>
        <taxon>Eukaryota</taxon>
        <taxon>Viridiplantae</taxon>
        <taxon>Streptophyta</taxon>
        <taxon>Embryophyta</taxon>
        <taxon>Tracheophyta</taxon>
        <taxon>Spermatophyta</taxon>
        <taxon>Magnoliopsida</taxon>
        <taxon>eudicotyledons</taxon>
        <taxon>Gunneridae</taxon>
        <taxon>Pentapetalae</taxon>
        <taxon>rosids</taxon>
        <taxon>malvids</taxon>
        <taxon>Malvales</taxon>
        <taxon>Malvaceae</taxon>
        <taxon>Malvoideae</taxon>
        <taxon>Gossypium</taxon>
    </lineage>
</organism>
<dbReference type="EMBL" id="SMMG02000007">
    <property type="protein sequence ID" value="KAA3465592.1"/>
    <property type="molecule type" value="Genomic_DNA"/>
</dbReference>
<evidence type="ECO:0000313" key="1">
    <source>
        <dbReference type="EMBL" id="KAA3465592.1"/>
    </source>
</evidence>
<dbReference type="Proteomes" id="UP000325315">
    <property type="component" value="Unassembled WGS sequence"/>
</dbReference>
<dbReference type="GO" id="GO:0003676">
    <property type="term" value="F:nucleic acid binding"/>
    <property type="evidence" value="ECO:0007669"/>
    <property type="project" value="InterPro"/>
</dbReference>
<protein>
    <submittedName>
        <fullName evidence="1">Reverse transcriptase</fullName>
    </submittedName>
</protein>
<gene>
    <name evidence="1" type="ORF">EPI10_000743</name>
</gene>
<dbReference type="PANTHER" id="PTHR45835:SF99">
    <property type="entry name" value="CHROMO DOMAIN-CONTAINING PROTEIN-RELATED"/>
    <property type="match status" value="1"/>
</dbReference>
<sequence length="355" mass="41192">MIVVSEQKKYCLSDIRINLSLLKLAEVYIREIVRLHSFHKSLSTTLNFSIAFHLQTNGQSEHVIQILEDMLRACIIDFESGWECYLPLAEFVYNNSFQSSNQMALYKALYDCRSRTPICWSDLCERKVVGPKLIQETEDIAKVIQDRLKKAFNRKKSYVDLKRQYIEFFVEFTVEESSMIWSKGKVEPLIYQTGRTNCVLVGITGRVIENTRCFSCFNAHEIMIGSVLHYLDERNRNSARLVIRGRTGQNFSLEVKELQNKCVSLVKVLWHSHSVKEAIRNLNRRLDPNIPTSFKSYIKSELNFGQLTLTQISRNRMEKTKLSTNSSEFTDKKSSGLLRLRFDKALCANLLLLCQ</sequence>
<dbReference type="PANTHER" id="PTHR45835">
    <property type="entry name" value="YALI0A06105P"/>
    <property type="match status" value="1"/>
</dbReference>
<name>A0A5B6V8T0_9ROSI</name>
<dbReference type="SUPFAM" id="SSF53098">
    <property type="entry name" value="Ribonuclease H-like"/>
    <property type="match status" value="1"/>
</dbReference>
<dbReference type="InterPro" id="IPR036397">
    <property type="entry name" value="RNaseH_sf"/>
</dbReference>
<dbReference type="InterPro" id="IPR012337">
    <property type="entry name" value="RNaseH-like_sf"/>
</dbReference>